<dbReference type="Gene3D" id="3.30.530.20">
    <property type="match status" value="1"/>
</dbReference>
<dbReference type="Proteomes" id="UP000590412">
    <property type="component" value="Unassembled WGS sequence"/>
</dbReference>
<proteinExistence type="predicted"/>
<name>A0A8X7NKV7_CANPA</name>
<reference evidence="1" key="1">
    <citation type="submission" date="2020-03" db="EMBL/GenBank/DDBJ databases">
        <title>FDA dAtabase for Regulatory Grade micrObial Sequences (FDA-ARGOS): Supporting development and validation of Infectious Disease Dx tests.</title>
        <authorList>
            <person name="Campos J."/>
            <person name="Goldberg B."/>
            <person name="Tallon L."/>
            <person name="Sadzewicz L."/>
            <person name="Vavikolanu K."/>
            <person name="Mehta A."/>
            <person name="Aluvathingal J."/>
            <person name="Nadendla S."/>
            <person name="Nandy P."/>
            <person name="Geyer C."/>
            <person name="Yan Y."/>
            <person name="Sichtig H."/>
        </authorList>
    </citation>
    <scope>NUCLEOTIDE SEQUENCE [LARGE SCALE GENOMIC DNA]</scope>
    <source>
        <strain evidence="1">FDAARGOS_652</strain>
    </source>
</reference>
<dbReference type="SUPFAM" id="SSF55961">
    <property type="entry name" value="Bet v1-like"/>
    <property type="match status" value="1"/>
</dbReference>
<accession>A0A8X7NKV7</accession>
<protein>
    <submittedName>
        <fullName evidence="1">Uncharacterized protein</fullName>
    </submittedName>
</protein>
<comment type="caution">
    <text evidence="1">The sequence shown here is derived from an EMBL/GenBank/DDBJ whole genome shotgun (WGS) entry which is preliminary data.</text>
</comment>
<dbReference type="AlphaFoldDB" id="A0A8X7NKV7"/>
<gene>
    <name evidence="1" type="ORF">FOB60_004766</name>
</gene>
<dbReference type="PANTHER" id="PTHR36166">
    <property type="entry name" value="CHROMOSOME 9, WHOLE GENOME SHOTGUN SEQUENCE"/>
    <property type="match status" value="1"/>
</dbReference>
<dbReference type="OrthoDB" id="509124at2759"/>
<sequence>MPSVQTNIIIQAPPELVKQKFFDYQSYPSWNPFMVSFHKYTNTSDPQLNEGDELQIDLKLKGMNHTSTIYPTILNKTDSSLVWKGALVSDWIFYGIHKFAIESLEGGTRTLFIQSESFGGLLVYILQLFGVFRRTQDSFIEFNEALKDEVEKLAHEC</sequence>
<evidence type="ECO:0000313" key="1">
    <source>
        <dbReference type="EMBL" id="KAF6047230.1"/>
    </source>
</evidence>
<dbReference type="PANTHER" id="PTHR36166:SF1">
    <property type="entry name" value="SRPBCC DOMAIN-CONTAINING PROTEIN"/>
    <property type="match status" value="1"/>
</dbReference>
<dbReference type="CDD" id="cd07822">
    <property type="entry name" value="SRPBCC_4"/>
    <property type="match status" value="1"/>
</dbReference>
<evidence type="ECO:0000313" key="2">
    <source>
        <dbReference type="Proteomes" id="UP000590412"/>
    </source>
</evidence>
<dbReference type="InterPro" id="IPR023393">
    <property type="entry name" value="START-like_dom_sf"/>
</dbReference>
<dbReference type="EMBL" id="JABWAB010000007">
    <property type="protein sequence ID" value="KAF6047230.1"/>
    <property type="molecule type" value="Genomic_DNA"/>
</dbReference>
<organism evidence="1 2">
    <name type="scientific">Candida parapsilosis</name>
    <name type="common">Yeast</name>
    <dbReference type="NCBI Taxonomy" id="5480"/>
    <lineage>
        <taxon>Eukaryota</taxon>
        <taxon>Fungi</taxon>
        <taxon>Dikarya</taxon>
        <taxon>Ascomycota</taxon>
        <taxon>Saccharomycotina</taxon>
        <taxon>Pichiomycetes</taxon>
        <taxon>Debaryomycetaceae</taxon>
        <taxon>Candida/Lodderomyces clade</taxon>
        <taxon>Candida</taxon>
    </lineage>
</organism>